<reference evidence="2 5" key="1">
    <citation type="submission" date="2019-07" db="EMBL/GenBank/DDBJ databases">
        <title>Venturia inaequalis Genome Resource.</title>
        <authorList>
            <person name="Lichtner F.J."/>
        </authorList>
    </citation>
    <scope>NUCLEOTIDE SEQUENCE [LARGE SCALE GENOMIC DNA]</scope>
    <source>
        <strain evidence="3 4">120213</strain>
        <strain evidence="2 5">DMI_063113</strain>
    </source>
</reference>
<feature type="compositionally biased region" description="Low complexity" evidence="1">
    <location>
        <begin position="192"/>
        <end position="209"/>
    </location>
</feature>
<sequence>MRISGSIRGRPSVIRITPQEINLPTKPRHDGRPLRRRPLHTVVPGESDPIIAQYIADMIDFMTPYDESIPELYQKYTPTVYGNDDEDRLISPLQRLWIRRCIVVGEYDYLPSIEMRSCLHQHFEEQTLRDMHALEESSILVLVDYFKAMTRGAQHAFAPRTELELVSIHHKALGAHRSQIPGPFSFTPNRPSTDSSRTGSSRNRSSTGDVHASGLLNESRLAIAPLRPGSLQPNTSRPNVPTQPPRVHLPFQGGAVARPRPVPSSTDSDAAPQRETYATHPPGLTSRGSPLTLGSELFTRVPIFGVSPQLPRPTNRVSRSERQRRLSRLDPR</sequence>
<feature type="region of interest" description="Disordered" evidence="1">
    <location>
        <begin position="307"/>
        <end position="332"/>
    </location>
</feature>
<gene>
    <name evidence="2" type="ORF">EG327_009267</name>
    <name evidence="3" type="ORF">EG328_001757</name>
</gene>
<evidence type="ECO:0000313" key="5">
    <source>
        <dbReference type="Proteomes" id="UP000490939"/>
    </source>
</evidence>
<dbReference type="OrthoDB" id="10375698at2759"/>
<comment type="caution">
    <text evidence="2">The sequence shown here is derived from an EMBL/GenBank/DDBJ whole genome shotgun (WGS) entry which is preliminary data.</text>
</comment>
<dbReference type="EMBL" id="WNWS01000144">
    <property type="protein sequence ID" value="KAE9977964.1"/>
    <property type="molecule type" value="Genomic_DNA"/>
</dbReference>
<dbReference type="Proteomes" id="UP000447873">
    <property type="component" value="Unassembled WGS sequence"/>
</dbReference>
<feature type="compositionally biased region" description="Basic and acidic residues" evidence="1">
    <location>
        <begin position="318"/>
        <end position="332"/>
    </location>
</feature>
<organism evidence="2 5">
    <name type="scientific">Venturia inaequalis</name>
    <name type="common">Apple scab fungus</name>
    <dbReference type="NCBI Taxonomy" id="5025"/>
    <lineage>
        <taxon>Eukaryota</taxon>
        <taxon>Fungi</taxon>
        <taxon>Dikarya</taxon>
        <taxon>Ascomycota</taxon>
        <taxon>Pezizomycotina</taxon>
        <taxon>Dothideomycetes</taxon>
        <taxon>Pleosporomycetidae</taxon>
        <taxon>Venturiales</taxon>
        <taxon>Venturiaceae</taxon>
        <taxon>Venturia</taxon>
    </lineage>
</organism>
<feature type="compositionally biased region" description="Polar residues" evidence="1">
    <location>
        <begin position="231"/>
        <end position="240"/>
    </location>
</feature>
<keyword evidence="5" id="KW-1185">Reference proteome</keyword>
<accession>A0A8H3UM45</accession>
<evidence type="ECO:0000313" key="4">
    <source>
        <dbReference type="Proteomes" id="UP000447873"/>
    </source>
</evidence>
<name>A0A8H3UM45_VENIN</name>
<dbReference type="EMBL" id="WNWR01000604">
    <property type="protein sequence ID" value="KAE9973126.1"/>
    <property type="molecule type" value="Genomic_DNA"/>
</dbReference>
<dbReference type="AlphaFoldDB" id="A0A8H3UM45"/>
<proteinExistence type="predicted"/>
<evidence type="ECO:0000313" key="2">
    <source>
        <dbReference type="EMBL" id="KAE9973126.1"/>
    </source>
</evidence>
<evidence type="ECO:0000256" key="1">
    <source>
        <dbReference type="SAM" id="MobiDB-lite"/>
    </source>
</evidence>
<evidence type="ECO:0000313" key="3">
    <source>
        <dbReference type="EMBL" id="KAE9977964.1"/>
    </source>
</evidence>
<protein>
    <submittedName>
        <fullName evidence="2">Uncharacterized protein</fullName>
    </submittedName>
</protein>
<dbReference type="Proteomes" id="UP000490939">
    <property type="component" value="Unassembled WGS sequence"/>
</dbReference>
<feature type="region of interest" description="Disordered" evidence="1">
    <location>
        <begin position="177"/>
        <end position="292"/>
    </location>
</feature>